<comment type="subcellular location">
    <subcellularLocation>
        <location evidence="1 8">Cell membrane</location>
        <topology evidence="1 8">Multi-pass membrane protein</topology>
    </subcellularLocation>
</comment>
<dbReference type="InterPro" id="IPR006459">
    <property type="entry name" value="CASP/CASPL"/>
</dbReference>
<keyword evidence="6 8" id="KW-1133">Transmembrane helix</keyword>
<evidence type="ECO:0000256" key="8">
    <source>
        <dbReference type="RuleBase" id="RU361233"/>
    </source>
</evidence>
<gene>
    <name evidence="10" type="ORF">SASPL_145390</name>
</gene>
<evidence type="ECO:0000256" key="7">
    <source>
        <dbReference type="ARBA" id="ARBA00023136"/>
    </source>
</evidence>
<evidence type="ECO:0000256" key="4">
    <source>
        <dbReference type="ARBA" id="ARBA00022475"/>
    </source>
</evidence>
<accession>A0A8X8WGG2</accession>
<evidence type="ECO:0000256" key="3">
    <source>
        <dbReference type="ARBA" id="ARBA00011489"/>
    </source>
</evidence>
<evidence type="ECO:0000256" key="2">
    <source>
        <dbReference type="ARBA" id="ARBA00007651"/>
    </source>
</evidence>
<dbReference type="NCBIfam" id="TIGR01569">
    <property type="entry name" value="A_tha_TIGR01569"/>
    <property type="match status" value="1"/>
</dbReference>
<dbReference type="EMBL" id="PNBA02000017">
    <property type="protein sequence ID" value="KAG6394800.1"/>
    <property type="molecule type" value="Genomic_DNA"/>
</dbReference>
<keyword evidence="7 8" id="KW-0472">Membrane</keyword>
<feature type="transmembrane region" description="Helical" evidence="8">
    <location>
        <begin position="165"/>
        <end position="190"/>
    </location>
</feature>
<evidence type="ECO:0000313" key="11">
    <source>
        <dbReference type="Proteomes" id="UP000298416"/>
    </source>
</evidence>
<keyword evidence="4 8" id="KW-1003">Cell membrane</keyword>
<proteinExistence type="inferred from homology"/>
<feature type="transmembrane region" description="Helical" evidence="8">
    <location>
        <begin position="119"/>
        <end position="145"/>
    </location>
</feature>
<dbReference type="Proteomes" id="UP000298416">
    <property type="component" value="Unassembled WGS sequence"/>
</dbReference>
<dbReference type="AlphaFoldDB" id="A0A8X8WGG2"/>
<feature type="domain" description="Casparian strip membrane protein" evidence="9">
    <location>
        <begin position="39"/>
        <end position="180"/>
    </location>
</feature>
<dbReference type="InterPro" id="IPR044173">
    <property type="entry name" value="CASPL"/>
</dbReference>
<keyword evidence="11" id="KW-1185">Reference proteome</keyword>
<protein>
    <recommendedName>
        <fullName evidence="8">CASP-like protein</fullName>
    </recommendedName>
</protein>
<evidence type="ECO:0000256" key="5">
    <source>
        <dbReference type="ARBA" id="ARBA00022692"/>
    </source>
</evidence>
<dbReference type="PANTHER" id="PTHR36488:SF8">
    <property type="entry name" value="CASP-LIKE PROTEIN 1U1"/>
    <property type="match status" value="1"/>
</dbReference>
<comment type="subunit">
    <text evidence="3 8">Homodimer and heterodimers.</text>
</comment>
<evidence type="ECO:0000313" key="10">
    <source>
        <dbReference type="EMBL" id="KAG6394800.1"/>
    </source>
</evidence>
<dbReference type="OrthoDB" id="912935at2759"/>
<dbReference type="GO" id="GO:0005886">
    <property type="term" value="C:plasma membrane"/>
    <property type="evidence" value="ECO:0007669"/>
    <property type="project" value="UniProtKB-SubCell"/>
</dbReference>
<evidence type="ECO:0000259" key="9">
    <source>
        <dbReference type="Pfam" id="PF04535"/>
    </source>
</evidence>
<name>A0A8X8WGG2_SALSN</name>
<dbReference type="Pfam" id="PF04535">
    <property type="entry name" value="CASP_dom"/>
    <property type="match status" value="1"/>
</dbReference>
<feature type="transmembrane region" description="Helical" evidence="8">
    <location>
        <begin position="44"/>
        <end position="62"/>
    </location>
</feature>
<feature type="transmembrane region" description="Helical" evidence="8">
    <location>
        <begin position="82"/>
        <end position="107"/>
    </location>
</feature>
<reference evidence="10" key="2">
    <citation type="submission" date="2020-08" db="EMBL/GenBank/DDBJ databases">
        <title>Plant Genome Project.</title>
        <authorList>
            <person name="Zhang R.-G."/>
        </authorList>
    </citation>
    <scope>NUCLEOTIDE SEQUENCE</scope>
    <source>
        <strain evidence="10">Huo1</strain>
        <tissue evidence="10">Leaf</tissue>
    </source>
</reference>
<evidence type="ECO:0000256" key="1">
    <source>
        <dbReference type="ARBA" id="ARBA00004651"/>
    </source>
</evidence>
<comment type="caution">
    <text evidence="10">The sequence shown here is derived from an EMBL/GenBank/DDBJ whole genome shotgun (WGS) entry which is preliminary data.</text>
</comment>
<evidence type="ECO:0000256" key="6">
    <source>
        <dbReference type="ARBA" id="ARBA00022989"/>
    </source>
</evidence>
<dbReference type="PANTHER" id="PTHR36488">
    <property type="entry name" value="CASP-LIKE PROTEIN 1U1"/>
    <property type="match status" value="1"/>
</dbReference>
<dbReference type="InterPro" id="IPR006702">
    <property type="entry name" value="CASP_dom"/>
</dbReference>
<organism evidence="10">
    <name type="scientific">Salvia splendens</name>
    <name type="common">Scarlet sage</name>
    <dbReference type="NCBI Taxonomy" id="180675"/>
    <lineage>
        <taxon>Eukaryota</taxon>
        <taxon>Viridiplantae</taxon>
        <taxon>Streptophyta</taxon>
        <taxon>Embryophyta</taxon>
        <taxon>Tracheophyta</taxon>
        <taxon>Spermatophyta</taxon>
        <taxon>Magnoliopsida</taxon>
        <taxon>eudicotyledons</taxon>
        <taxon>Gunneridae</taxon>
        <taxon>Pentapetalae</taxon>
        <taxon>asterids</taxon>
        <taxon>lamiids</taxon>
        <taxon>Lamiales</taxon>
        <taxon>Lamiaceae</taxon>
        <taxon>Nepetoideae</taxon>
        <taxon>Mentheae</taxon>
        <taxon>Salviinae</taxon>
        <taxon>Salvia</taxon>
        <taxon>Salvia subgen. Calosphace</taxon>
        <taxon>core Calosphace</taxon>
    </lineage>
</organism>
<keyword evidence="5 8" id="KW-0812">Transmembrane</keyword>
<comment type="similarity">
    <text evidence="2 8">Belongs to the Casparian strip membrane proteins (CASP) family.</text>
</comment>
<sequence>MASSTETPPVPVVEAPVEEVAPSETPPEVKAPAARVNYLALAEVVLRFLLFASAVVAVVVIVTSKETVNSRDAKFNHSPALIYFVAALSVAGLYSIITTLLSFYTLLKPGFCPQLLSHFLIVDVLLLGIVSAATGSAGAIAYTGLKGNSHLGWGKVCNVYDKFCTYVGASVAVSLFASVVLALLILLSLYSISKKIPK</sequence>
<reference evidence="10" key="1">
    <citation type="submission" date="2018-01" db="EMBL/GenBank/DDBJ databases">
        <authorList>
            <person name="Mao J.F."/>
        </authorList>
    </citation>
    <scope>NUCLEOTIDE SEQUENCE</scope>
    <source>
        <strain evidence="10">Huo1</strain>
        <tissue evidence="10">Leaf</tissue>
    </source>
</reference>